<feature type="region of interest" description="Disordered" evidence="10">
    <location>
        <begin position="2317"/>
        <end position="2344"/>
    </location>
</feature>
<keyword evidence="14" id="KW-1185">Reference proteome</keyword>
<feature type="region of interest" description="Disordered" evidence="10">
    <location>
        <begin position="998"/>
        <end position="1022"/>
    </location>
</feature>
<dbReference type="InterPro" id="IPR036322">
    <property type="entry name" value="WD40_repeat_dom_sf"/>
</dbReference>
<evidence type="ECO:0000256" key="7">
    <source>
        <dbReference type="ARBA" id="ARBA00023273"/>
    </source>
</evidence>
<dbReference type="SUPFAM" id="SSF50978">
    <property type="entry name" value="WD40 repeat-like"/>
    <property type="match status" value="1"/>
</dbReference>
<evidence type="ECO:0000256" key="2">
    <source>
        <dbReference type="ARBA" id="ARBA00022490"/>
    </source>
</evidence>
<evidence type="ECO:0000313" key="13">
    <source>
        <dbReference type="EMBL" id="RXN26502.1"/>
    </source>
</evidence>
<feature type="repeat" description="WD" evidence="8">
    <location>
        <begin position="210"/>
        <end position="251"/>
    </location>
</feature>
<keyword evidence="3 8" id="KW-0853">WD repeat</keyword>
<keyword evidence="5 9" id="KW-0175">Coiled coil</keyword>
<name>A0A498N3V4_LABRO</name>
<feature type="region of interest" description="Disordered" evidence="10">
    <location>
        <begin position="2092"/>
        <end position="2123"/>
    </location>
</feature>
<evidence type="ECO:0000256" key="9">
    <source>
        <dbReference type="SAM" id="Coils"/>
    </source>
</evidence>
<feature type="domain" description="Trafficking kinesin-binding protein C-terminal" evidence="11">
    <location>
        <begin position="1820"/>
        <end position="1957"/>
    </location>
</feature>
<dbReference type="GO" id="GO:0003341">
    <property type="term" value="P:cilium movement"/>
    <property type="evidence" value="ECO:0007669"/>
    <property type="project" value="UniProtKB-ARBA"/>
</dbReference>
<feature type="compositionally biased region" description="Low complexity" evidence="10">
    <location>
        <begin position="2015"/>
        <end position="2036"/>
    </location>
</feature>
<feature type="domain" description="HAP1 N-terminal" evidence="12">
    <location>
        <begin position="1500"/>
        <end position="1790"/>
    </location>
</feature>
<comment type="caution">
    <text evidence="13">The sequence shown here is derived from an EMBL/GenBank/DDBJ whole genome shotgun (WGS) entry which is preliminary data.</text>
</comment>
<dbReference type="InterPro" id="IPR015943">
    <property type="entry name" value="WD40/YVTN_repeat-like_dom_sf"/>
</dbReference>
<organism evidence="13 14">
    <name type="scientific">Labeo rohita</name>
    <name type="common">Indian major carp</name>
    <name type="synonym">Cyprinus rohita</name>
    <dbReference type="NCBI Taxonomy" id="84645"/>
    <lineage>
        <taxon>Eukaryota</taxon>
        <taxon>Metazoa</taxon>
        <taxon>Chordata</taxon>
        <taxon>Craniata</taxon>
        <taxon>Vertebrata</taxon>
        <taxon>Euteleostomi</taxon>
        <taxon>Actinopterygii</taxon>
        <taxon>Neopterygii</taxon>
        <taxon>Teleostei</taxon>
        <taxon>Ostariophysi</taxon>
        <taxon>Cypriniformes</taxon>
        <taxon>Cyprinidae</taxon>
        <taxon>Labeoninae</taxon>
        <taxon>Labeonini</taxon>
        <taxon>Labeo</taxon>
    </lineage>
</organism>
<keyword evidence="13" id="KW-0282">Flagellum</keyword>
<dbReference type="Gene3D" id="2.130.10.10">
    <property type="entry name" value="YVTN repeat-like/Quinoprotein amine dehydrogenase"/>
    <property type="match status" value="3"/>
</dbReference>
<dbReference type="EMBL" id="QBIY01012241">
    <property type="protein sequence ID" value="RXN26502.1"/>
    <property type="molecule type" value="Genomic_DNA"/>
</dbReference>
<dbReference type="STRING" id="84645.A0A498N3V4"/>
<dbReference type="SMART" id="SM01424">
    <property type="entry name" value="HAP1_N"/>
    <property type="match status" value="1"/>
</dbReference>
<dbReference type="PROSITE" id="PS50082">
    <property type="entry name" value="WD_REPEATS_2"/>
    <property type="match status" value="2"/>
</dbReference>
<feature type="region of interest" description="Disordered" evidence="10">
    <location>
        <begin position="751"/>
        <end position="778"/>
    </location>
</feature>
<feature type="compositionally biased region" description="Acidic residues" evidence="10">
    <location>
        <begin position="408"/>
        <end position="426"/>
    </location>
</feature>
<evidence type="ECO:0000259" key="12">
    <source>
        <dbReference type="SMART" id="SM01424"/>
    </source>
</evidence>
<feature type="region of interest" description="Disordered" evidence="10">
    <location>
        <begin position="1634"/>
        <end position="1660"/>
    </location>
</feature>
<dbReference type="InterPro" id="IPR006933">
    <property type="entry name" value="HAP1_N"/>
</dbReference>
<keyword evidence="2" id="KW-0963">Cytoplasm</keyword>
<evidence type="ECO:0000256" key="5">
    <source>
        <dbReference type="ARBA" id="ARBA00023054"/>
    </source>
</evidence>
<dbReference type="PANTHER" id="PTHR14885:SF3">
    <property type="entry name" value="CILIA- AND FLAGELLA-ASSOCIATED PROTEIN 44"/>
    <property type="match status" value="1"/>
</dbReference>
<gene>
    <name evidence="13" type="ORF">ROHU_036462</name>
</gene>
<evidence type="ECO:0000259" key="11">
    <source>
        <dbReference type="SMART" id="SM01423"/>
    </source>
</evidence>
<dbReference type="Pfam" id="PF12448">
    <property type="entry name" value="Milton"/>
    <property type="match status" value="1"/>
</dbReference>
<dbReference type="GO" id="GO:0005930">
    <property type="term" value="C:axoneme"/>
    <property type="evidence" value="ECO:0007669"/>
    <property type="project" value="UniProtKB-SubCell"/>
</dbReference>
<feature type="region of interest" description="Disordered" evidence="10">
    <location>
        <begin position="382"/>
        <end position="427"/>
    </location>
</feature>
<feature type="compositionally biased region" description="Low complexity" evidence="10">
    <location>
        <begin position="1837"/>
        <end position="1853"/>
    </location>
</feature>
<feature type="region of interest" description="Disordered" evidence="10">
    <location>
        <begin position="1816"/>
        <end position="1881"/>
    </location>
</feature>
<dbReference type="Pfam" id="PF00400">
    <property type="entry name" value="WD40"/>
    <property type="match status" value="2"/>
</dbReference>
<feature type="coiled-coil region" evidence="9">
    <location>
        <begin position="1400"/>
        <end position="1427"/>
    </location>
</feature>
<sequence length="2344" mass="266018">MKLLYKTHPSKQYFAVAEKGHQPNIIIYEYPSLRPYRVLRGGTGSTYSFVDFNRDGSLLASVGGAPDYMLTLWDWRQEQVVSGSEWGNMLLWEGGLIKVEFCRKGGRTCHSGTIYQFNLDEGELMTIGSDGAVRSWNLETIDTADAVDDSGLFEIEPMNELIIGRNVSLHSMVKSSIPETSIWFAQDSNGCIWKLDLSFSNITQDPECLFSFHAGAIQGMDVSESSHLMATTALDSSVRVFDFLSKKELTISRFKQGGTTLTWASDMVNTAGGLLVVGFDDGVVRLLELYNTQSLHTVAGRTRSADAELRLRQALKPHNAPVTAVAYERTRKIMATGSTDSSVFFFTVGERYTPIGFVTVPGPVQGLEWSPQSHRDAEVALRQARKEEKKKRREKHLKKLKEQKPDATEEELLGELEEEDEEEEELPPLYIPSPPSPLHCGFYSTPGSFWLSMGGYDSGYLYHCKFSEQQSEDPLERKDEPFSFIPVHDADHNPILTITFNSSRQLLLCGMKDGSIRAYPVQASDHQLRSMQAYWALSVHDNHYGHVRHIRFSFDDTFVLSAGEDGNIFSFSCLPEEELQKAMQLKHAKVPSPRVGLEMEKAAQDIEDPSAYSIETAKQKLELDRMHKEAEQRKQERRKKLAKLQSQFQALLEQNQSLPEHIRLHRSEFELDPSFREETERQTEETVMEVRKELAWEEEKHRIGLNKLQTMFWESVVEDTVTVHAFKSGHKVSNYRLLALSAIQMHLHQHGTAASHSGAVEQNHWQSKPQPGKKASNISPVQDELVTDPLMQSGRMQSGRKLASREAEKLRKAAEKAEKARAMIEKRKKEWAELYASKPSEDYEDPKDVEAIRLAKERMGDFKLKSAKDFTVPEHLRMNVEKKRVQLVELEKKIFEKKSEMNSRVMALRDSKVEIVSQLHAQMEQLQVIQQQLPPEKRCPLPAVPVLMPEEMPERKHRYTRATLERYATLRDKMTSTGLEEQQDGQNILELLEQEMQDTHTKAQDTHIENEGEETHSQKQEEKLTELEKEMREVEEIRNLCQQDQLFKQMEEAVWRFDAELRVLRHEKLELDVYMKLADLRHVTLFEELLLLKEFEKREDILQERLTTYIQEEEEIRAKMHDCKKQMELKKRDILRLQGKEKTIAATFQASLGENNKFEEFLTRVFKKKIKRTKKKETHGREDCDPELFENTLKLREHRLDVEEQLQEEIKNVDSLKKECDTLTKKEKIVQNNRKAAEGDLELINREKQQKLNEVDVVVPLRLHQIEYVNNGLLPGKLDSALVLNTADLQRLQKRIEELQQEKIEQRELYKHAKQQHVQLRHDLKDMEARIKGSETRCEQLMLKKFGKLVDLEVLQTLSGNRRVEEMRQEIREQDAKYTKELKHWEVGQFRGRLVEKQELQRLQQLVAAQAQDIEALSDEIRALSRKDGHVLPPLEPVLPPIPTLPHRHTTSNSEEQYVAEGIEEPVPLALHTRYRDAETITDVCNSTELPEVEIISLLEEQLPVYRLRADCVYGYEHDDWIHTPLISPDTRIDLTSEQIEETLNYFLLCAERVGQMTKTYNDIDAVTRLLEEKERDLELAARIGQSLLKKNRVLSEQNEYLEEQVGTIREEVAQLHHELNLKDELLQFYTNAVEESEEGSGSPTSQQGRAGASARSGSSLDILQQKLRDLEEENLSLRSEASQLKSETESYEEKEQQLVNDCVRELRQSSIQISSIAEELAKKTEDASRQQEEITHLLSQIVDLQKKAKTFAVENEELSQHLSAAKDAQRQLTAEDSLAAEIEGSMRKELSLDNPDNEEQRVRHKRVFETVKNINQSVRQRPANSATNIPGSNQTLSSLSSALSESNSISAAPDNRTQSMLQETGSSDAAVDAPEKRSGSEELKLALRRLSLRRQNCLSERLFFEGERERRNREPVDSGDYSNRMVHSESIMSLGAWASRPYLPDKLQIVKPLEGSATLQHWQQLAQPNLGGILDARPGVVPKGFRPLELDLEEVYHYADYEEDEPGEQYFQNLPTTTTSSSSVPPAHSLAPSASPSPCLSTGHASIEFSMYFPGKCMAHTSSTYTFTTCKILHPSDELTRVTPSLNPVPTSSCVMSSSLRSTPAATPCTPRRMSLSQSQSFTNLRDSTKTFSTSLGLVRLLQERGISAAVYQPQSWDRGSGGVLFSTSVLPPPPPDPNRPTTPPNSPTRHTPSPGSAVSDADTSTPFSFKSPSYENFLASKPARSILKEVAGVSGAQAKDCESQTDVSMYNLNLVDKLKRLGLASPGASGATGGGIPRPSPLIGPLGGLRRAGSPFSPLNEGMRRNRSYPAMVGASMAMKGPGPQGDEMLLAPKIHKQTSLK</sequence>
<comment type="subcellular location">
    <subcellularLocation>
        <location evidence="1">Cytoplasm</location>
        <location evidence="1">Cytoskeleton</location>
        <location evidence="1">Cilium axoneme</location>
    </subcellularLocation>
</comment>
<evidence type="ECO:0000313" key="14">
    <source>
        <dbReference type="Proteomes" id="UP000290572"/>
    </source>
</evidence>
<dbReference type="SMART" id="SM01423">
    <property type="entry name" value="Milton"/>
    <property type="match status" value="1"/>
</dbReference>
<evidence type="ECO:0000256" key="6">
    <source>
        <dbReference type="ARBA" id="ARBA00023212"/>
    </source>
</evidence>
<feature type="compositionally biased region" description="Low complexity" evidence="10">
    <location>
        <begin position="1640"/>
        <end position="1660"/>
    </location>
</feature>
<proteinExistence type="predicted"/>
<evidence type="ECO:0000256" key="10">
    <source>
        <dbReference type="SAM" id="MobiDB-lite"/>
    </source>
</evidence>
<keyword evidence="7" id="KW-0966">Cell projection</keyword>
<evidence type="ECO:0000256" key="3">
    <source>
        <dbReference type="ARBA" id="ARBA00022574"/>
    </source>
</evidence>
<feature type="compositionally biased region" description="Polar residues" evidence="10">
    <location>
        <begin position="2092"/>
        <end position="2106"/>
    </location>
</feature>
<keyword evidence="13" id="KW-0969">Cilium</keyword>
<feature type="coiled-coil region" evidence="9">
    <location>
        <begin position="1199"/>
        <end position="1254"/>
    </location>
</feature>
<evidence type="ECO:0000256" key="8">
    <source>
        <dbReference type="PROSITE-ProRule" id="PRU00221"/>
    </source>
</evidence>
<feature type="region of interest" description="Disordered" evidence="10">
    <location>
        <begin position="2164"/>
        <end position="2207"/>
    </location>
</feature>
<feature type="compositionally biased region" description="Basic residues" evidence="10">
    <location>
        <begin position="388"/>
        <end position="399"/>
    </location>
</feature>
<dbReference type="InterPro" id="IPR022154">
    <property type="entry name" value="TRAK1/2_C"/>
</dbReference>
<feature type="coiled-coil region" evidence="9">
    <location>
        <begin position="618"/>
        <end position="654"/>
    </location>
</feature>
<dbReference type="SMART" id="SM00320">
    <property type="entry name" value="WD40"/>
    <property type="match status" value="6"/>
</dbReference>
<accession>A0A498N3V4</accession>
<feature type="compositionally biased region" description="Polar residues" evidence="10">
    <location>
        <begin position="1816"/>
        <end position="1836"/>
    </location>
</feature>
<reference evidence="13 14" key="1">
    <citation type="submission" date="2018-03" db="EMBL/GenBank/DDBJ databases">
        <title>Draft genome sequence of Rohu Carp (Labeo rohita).</title>
        <authorList>
            <person name="Das P."/>
            <person name="Kushwaha B."/>
            <person name="Joshi C.G."/>
            <person name="Kumar D."/>
            <person name="Nagpure N.S."/>
            <person name="Sahoo L."/>
            <person name="Das S.P."/>
            <person name="Bit A."/>
            <person name="Patnaik S."/>
            <person name="Meher P.K."/>
            <person name="Jayasankar P."/>
            <person name="Koringa P.G."/>
            <person name="Patel N.V."/>
            <person name="Hinsu A.T."/>
            <person name="Kumar R."/>
            <person name="Pandey M."/>
            <person name="Agarwal S."/>
            <person name="Srivastava S."/>
            <person name="Singh M."/>
            <person name="Iquebal M.A."/>
            <person name="Jaiswal S."/>
            <person name="Angadi U.B."/>
            <person name="Kumar N."/>
            <person name="Raza M."/>
            <person name="Shah T.M."/>
            <person name="Rai A."/>
            <person name="Jena J.K."/>
        </authorList>
    </citation>
    <scope>NUCLEOTIDE SEQUENCE [LARGE SCALE GENOMIC DNA]</scope>
    <source>
        <strain evidence="13">DASCIFA01</strain>
        <tissue evidence="13">Testis</tissue>
    </source>
</reference>
<dbReference type="Pfam" id="PF04849">
    <property type="entry name" value="HAP1_N"/>
    <property type="match status" value="1"/>
</dbReference>
<feature type="region of interest" description="Disordered" evidence="10">
    <location>
        <begin position="2011"/>
        <end position="2036"/>
    </location>
</feature>
<protein>
    <submittedName>
        <fullName evidence="13">Cilia-and flagella-associated 44</fullName>
    </submittedName>
</protein>
<evidence type="ECO:0000256" key="1">
    <source>
        <dbReference type="ARBA" id="ARBA00004430"/>
    </source>
</evidence>
<dbReference type="Proteomes" id="UP000290572">
    <property type="component" value="Unassembled WGS sequence"/>
</dbReference>
<evidence type="ECO:0000256" key="4">
    <source>
        <dbReference type="ARBA" id="ARBA00022737"/>
    </source>
</evidence>
<feature type="compositionally biased region" description="Pro residues" evidence="10">
    <location>
        <begin position="2172"/>
        <end position="2188"/>
    </location>
</feature>
<feature type="coiled-coil region" evidence="9">
    <location>
        <begin position="800"/>
        <end position="834"/>
    </location>
</feature>
<keyword evidence="6" id="KW-0206">Cytoskeleton</keyword>
<dbReference type="InterPro" id="IPR001680">
    <property type="entry name" value="WD40_rpt"/>
</dbReference>
<feature type="coiled-coil region" evidence="9">
    <location>
        <begin position="1282"/>
        <end position="1344"/>
    </location>
</feature>
<feature type="repeat" description="WD" evidence="8">
    <location>
        <begin position="315"/>
        <end position="348"/>
    </location>
</feature>
<keyword evidence="4" id="KW-0677">Repeat</keyword>
<feature type="compositionally biased region" description="Polar residues" evidence="10">
    <location>
        <begin position="1856"/>
        <end position="1868"/>
    </location>
</feature>
<dbReference type="PANTHER" id="PTHR14885">
    <property type="entry name" value="CILIA- AND FLAGELLA-ASSOCIATED PROTEIN 43-RELATED"/>
    <property type="match status" value="1"/>
</dbReference>